<reference evidence="2 3" key="1">
    <citation type="journal article" date="2014" name="Int. J. Syst. Evol. Microbiol.">
        <title>Complete genome sequence of Corynebacterium casei LMG S-19264T (=DSM 44701T), isolated from a smear-ripened cheese.</title>
        <authorList>
            <consortium name="US DOE Joint Genome Institute (JGI-PGF)"/>
            <person name="Walter F."/>
            <person name="Albersmeier A."/>
            <person name="Kalinowski J."/>
            <person name="Ruckert C."/>
        </authorList>
    </citation>
    <scope>NUCLEOTIDE SEQUENCE [LARGE SCALE GENOMIC DNA]</scope>
    <source>
        <strain evidence="2 3">KCTC 23968</strain>
    </source>
</reference>
<dbReference type="AlphaFoldDB" id="A0A918KRJ4"/>
<dbReference type="EMBL" id="BMYV01000003">
    <property type="protein sequence ID" value="GGX73152.1"/>
    <property type="molecule type" value="Genomic_DNA"/>
</dbReference>
<proteinExistence type="predicted"/>
<name>A0A918KRJ4_9PROT</name>
<dbReference type="Pfam" id="PF00561">
    <property type="entry name" value="Abhydrolase_1"/>
    <property type="match status" value="1"/>
</dbReference>
<evidence type="ECO:0000313" key="3">
    <source>
        <dbReference type="Proteomes" id="UP000600865"/>
    </source>
</evidence>
<dbReference type="PANTHER" id="PTHR43194">
    <property type="entry name" value="HYDROLASE ALPHA/BETA FOLD FAMILY"/>
    <property type="match status" value="1"/>
</dbReference>
<dbReference type="InterPro" id="IPR029058">
    <property type="entry name" value="AB_hydrolase_fold"/>
</dbReference>
<comment type="caution">
    <text evidence="2">The sequence shown here is derived from an EMBL/GenBank/DDBJ whole genome shotgun (WGS) entry which is preliminary data.</text>
</comment>
<gene>
    <name evidence="2" type="ORF">GCM10011309_23900</name>
</gene>
<feature type="domain" description="AB hydrolase-1" evidence="1">
    <location>
        <begin position="35"/>
        <end position="278"/>
    </location>
</feature>
<dbReference type="SUPFAM" id="SSF53474">
    <property type="entry name" value="alpha/beta-Hydrolases"/>
    <property type="match status" value="1"/>
</dbReference>
<dbReference type="InterPro" id="IPR000073">
    <property type="entry name" value="AB_hydrolase_1"/>
</dbReference>
<dbReference type="RefSeq" id="WP_189586396.1">
    <property type="nucleotide sequence ID" value="NZ_BMYV01000003.1"/>
</dbReference>
<dbReference type="Gene3D" id="3.40.50.1820">
    <property type="entry name" value="alpha/beta hydrolase"/>
    <property type="match status" value="1"/>
</dbReference>
<accession>A0A918KRJ4</accession>
<dbReference type="GO" id="GO:0016787">
    <property type="term" value="F:hydrolase activity"/>
    <property type="evidence" value="ECO:0007669"/>
    <property type="project" value="UniProtKB-KW"/>
</dbReference>
<dbReference type="PANTHER" id="PTHR43194:SF2">
    <property type="entry name" value="PEROXISOMAL MEMBRANE PROTEIN LPX1"/>
    <property type="match status" value="1"/>
</dbReference>
<dbReference type="InterPro" id="IPR050228">
    <property type="entry name" value="Carboxylesterase_BioH"/>
</dbReference>
<keyword evidence="3" id="KW-1185">Reference proteome</keyword>
<protein>
    <submittedName>
        <fullName evidence="2">Alpha/beta hydrolase</fullName>
    </submittedName>
</protein>
<evidence type="ECO:0000259" key="1">
    <source>
        <dbReference type="Pfam" id="PF00561"/>
    </source>
</evidence>
<evidence type="ECO:0000313" key="2">
    <source>
        <dbReference type="EMBL" id="GGX73152.1"/>
    </source>
</evidence>
<keyword evidence="2" id="KW-0378">Hydrolase</keyword>
<organism evidence="2 3">
    <name type="scientific">Litorimonas cladophorae</name>
    <dbReference type="NCBI Taxonomy" id="1220491"/>
    <lineage>
        <taxon>Bacteria</taxon>
        <taxon>Pseudomonadati</taxon>
        <taxon>Pseudomonadota</taxon>
        <taxon>Alphaproteobacteria</taxon>
        <taxon>Maricaulales</taxon>
        <taxon>Robiginitomaculaceae</taxon>
    </lineage>
</organism>
<dbReference type="Proteomes" id="UP000600865">
    <property type="component" value="Unassembled WGS sequence"/>
</dbReference>
<sequence length="292" mass="32585">MRTVFLTEAYKDIFYNASDGLELYARDYRGEFLTPTILCMHGLTRNSADFHNLALQLRDKHRVISVDQRGRGLSAYDPDPQNYRPDIYCGDMFALMDHLQLPDVIAVGTSMGGLMTMMMAAMRPKSIRAAVINDIGPEIDPAGLERIKGYVGNAGPFRNWDEAVAAIKAQGPDVFPLYTEEDWINFSKRTCRERQDGSVEFAYDPALSTPFRTDDTSAAPPDLWPVFDALRSTPLLIIRGATSDILSPKTARKMQSRHPDCIVAEIPDIGHAPMLDEPESLLAIQNFLKAVT</sequence>